<accession>A0ABT8KBK1</accession>
<dbReference type="Proteomes" id="UP001174208">
    <property type="component" value="Unassembled WGS sequence"/>
</dbReference>
<dbReference type="InterPro" id="IPR036390">
    <property type="entry name" value="WH_DNA-bd_sf"/>
</dbReference>
<proteinExistence type="predicted"/>
<reference evidence="2" key="1">
    <citation type="submission" date="2023-06" db="EMBL/GenBank/DDBJ databases">
        <title>MT1 and MT2 Draft Genomes of Novel Species.</title>
        <authorList>
            <person name="Venkateswaran K."/>
        </authorList>
    </citation>
    <scope>NUCLEOTIDE SEQUENCE</scope>
    <source>
        <strain evidence="2">F6_8S_P_1B</strain>
    </source>
</reference>
<comment type="caution">
    <text evidence="2">The sequence shown here is derived from an EMBL/GenBank/DDBJ whole genome shotgun (WGS) entry which is preliminary data.</text>
</comment>
<protein>
    <submittedName>
        <fullName evidence="2">MarR family transcriptional regulator</fullName>
    </submittedName>
</protein>
<gene>
    <name evidence="2" type="ORF">P5G50_05290</name>
</gene>
<dbReference type="Pfam" id="PF12802">
    <property type="entry name" value="MarR_2"/>
    <property type="match status" value="1"/>
</dbReference>
<name>A0ABT8KBK1_9MICO</name>
<dbReference type="PROSITE" id="PS50995">
    <property type="entry name" value="HTH_MARR_2"/>
    <property type="match status" value="1"/>
</dbReference>
<dbReference type="SMART" id="SM00347">
    <property type="entry name" value="HTH_MARR"/>
    <property type="match status" value="1"/>
</dbReference>
<dbReference type="InterPro" id="IPR000835">
    <property type="entry name" value="HTH_MarR-typ"/>
</dbReference>
<dbReference type="SUPFAM" id="SSF46785">
    <property type="entry name" value="Winged helix' DNA-binding domain"/>
    <property type="match status" value="1"/>
</dbReference>
<dbReference type="Gene3D" id="1.10.10.10">
    <property type="entry name" value="Winged helix-like DNA-binding domain superfamily/Winged helix DNA-binding domain"/>
    <property type="match status" value="1"/>
</dbReference>
<dbReference type="RefSeq" id="WP_301210280.1">
    <property type="nucleotide sequence ID" value="NZ_JAROCF010000001.1"/>
</dbReference>
<evidence type="ECO:0000259" key="1">
    <source>
        <dbReference type="PROSITE" id="PS50995"/>
    </source>
</evidence>
<dbReference type="InterPro" id="IPR039422">
    <property type="entry name" value="MarR/SlyA-like"/>
</dbReference>
<dbReference type="EMBL" id="JAROCF010000001">
    <property type="protein sequence ID" value="MDN4613862.1"/>
    <property type="molecule type" value="Genomic_DNA"/>
</dbReference>
<evidence type="ECO:0000313" key="3">
    <source>
        <dbReference type="Proteomes" id="UP001174208"/>
    </source>
</evidence>
<sequence length="160" mass="17082">MSQDDAGIDLDTSLGYVLKEASSALRAAMEEVLRPLGMNVTHYSCLELLAQRPGLSNSELARGAFVTRQTMNVLLQTLERDGQVTRAVEAAVGKAIPTRLTPHGRELLGRASAAVRSVEERMLSGMTPEERTAAFGSLQSMIRALRAGADTAPGNEGESL</sequence>
<feature type="domain" description="HTH marR-type" evidence="1">
    <location>
        <begin position="11"/>
        <end position="143"/>
    </location>
</feature>
<dbReference type="InterPro" id="IPR036388">
    <property type="entry name" value="WH-like_DNA-bd_sf"/>
</dbReference>
<evidence type="ECO:0000313" key="2">
    <source>
        <dbReference type="EMBL" id="MDN4613862.1"/>
    </source>
</evidence>
<organism evidence="2 3">
    <name type="scientific">Leifsonia williamsii</name>
    <dbReference type="NCBI Taxonomy" id="3035919"/>
    <lineage>
        <taxon>Bacteria</taxon>
        <taxon>Bacillati</taxon>
        <taxon>Actinomycetota</taxon>
        <taxon>Actinomycetes</taxon>
        <taxon>Micrococcales</taxon>
        <taxon>Microbacteriaceae</taxon>
        <taxon>Leifsonia</taxon>
    </lineage>
</organism>
<dbReference type="PANTHER" id="PTHR33164">
    <property type="entry name" value="TRANSCRIPTIONAL REGULATOR, MARR FAMILY"/>
    <property type="match status" value="1"/>
</dbReference>
<dbReference type="PANTHER" id="PTHR33164:SF43">
    <property type="entry name" value="HTH-TYPE TRANSCRIPTIONAL REPRESSOR YETL"/>
    <property type="match status" value="1"/>
</dbReference>
<keyword evidence="3" id="KW-1185">Reference proteome</keyword>